<reference evidence="1 2" key="1">
    <citation type="submission" date="2018-03" db="EMBL/GenBank/DDBJ databases">
        <title>The Complete Genome of Celeribacter baekdonensis strain LH4, a Thiosulfate-Oxidizing Alphaproteobacterium Isolated from Gulf of Mexico Continental Slope Sediments.</title>
        <authorList>
            <person name="Flood B.E."/>
            <person name="Bailey J.V."/>
            <person name="Leprich D."/>
        </authorList>
    </citation>
    <scope>NUCLEOTIDE SEQUENCE [LARGE SCALE GENOMIC DNA]</scope>
    <source>
        <strain evidence="1 2">LH4</strain>
    </source>
</reference>
<dbReference type="KEGG" id="cbak:DA792_06435"/>
<proteinExistence type="predicted"/>
<evidence type="ECO:0000313" key="2">
    <source>
        <dbReference type="Proteomes" id="UP000241447"/>
    </source>
</evidence>
<name>A0A2R4M129_9RHOB</name>
<sequence length="259" mass="26932">MKSMLPRCLKVMDRASSKGSRSMSDTSRFELPLLQASQAQKHVTVNEALTRIDGLLQLTLQSVTLNTPPLTPQEGEAYGVGAAAVNAWAGQEGMIALYINGGWAFVPTTLGMRAYVADQNGWAGHNGAGWVLGMQTLSANGAGMVSKVIEVDHALSSGPTSNAAYAIPGQSVVYGVTGRVLSDITGSGLTGFSLGVSGSTNRYGSGLSPAQGSWLRGLTGTPLTYYSSEDLVLTAEGGDFTGGTLRLAIHCVQFTLPSE</sequence>
<protein>
    <recommendedName>
        <fullName evidence="3">DUF2793 domain-containing protein</fullName>
    </recommendedName>
</protein>
<dbReference type="InterPro" id="IPR021251">
    <property type="entry name" value="DUF2793"/>
</dbReference>
<accession>A0A2R4M129</accession>
<organism evidence="1 2">
    <name type="scientific">Celeribacter baekdonensis</name>
    <dbReference type="NCBI Taxonomy" id="875171"/>
    <lineage>
        <taxon>Bacteria</taxon>
        <taxon>Pseudomonadati</taxon>
        <taxon>Pseudomonadota</taxon>
        <taxon>Alphaproteobacteria</taxon>
        <taxon>Rhodobacterales</taxon>
        <taxon>Roseobacteraceae</taxon>
        <taxon>Celeribacter</taxon>
    </lineage>
</organism>
<dbReference type="EMBL" id="CP028475">
    <property type="protein sequence ID" value="AVW90772.1"/>
    <property type="molecule type" value="Genomic_DNA"/>
</dbReference>
<evidence type="ECO:0008006" key="3">
    <source>
        <dbReference type="Google" id="ProtNLM"/>
    </source>
</evidence>
<gene>
    <name evidence="1" type="ORF">DA792_06435</name>
</gene>
<dbReference type="Pfam" id="PF10983">
    <property type="entry name" value="DUF2793"/>
    <property type="match status" value="1"/>
</dbReference>
<evidence type="ECO:0000313" key="1">
    <source>
        <dbReference type="EMBL" id="AVW90772.1"/>
    </source>
</evidence>
<dbReference type="AlphaFoldDB" id="A0A2R4M129"/>
<dbReference type="Proteomes" id="UP000241447">
    <property type="component" value="Chromosome"/>
</dbReference>